<feature type="domain" description="Haem-binding uptake Tiki superfamily ChaN" evidence="1">
    <location>
        <begin position="40"/>
        <end position="238"/>
    </location>
</feature>
<dbReference type="HOGENOM" id="CLU_035488_0_0_10"/>
<proteinExistence type="predicted"/>
<evidence type="ECO:0000313" key="3">
    <source>
        <dbReference type="Proteomes" id="UP000007599"/>
    </source>
</evidence>
<reference evidence="2 3" key="1">
    <citation type="journal article" date="2012" name="J. Bacteriol.">
        <title>Complete Genome Sequence of Flavobacterium indicum GPSTA100-9T, Isolated from Warm Spring Water.</title>
        <authorList>
            <person name="Barbier P."/>
            <person name="Houel A."/>
            <person name="Loux V."/>
            <person name="Poulain J."/>
            <person name="Bernardet J.F."/>
            <person name="Touchon M."/>
            <person name="Duchaud E."/>
        </authorList>
    </citation>
    <scope>NUCLEOTIDE SEQUENCE [LARGE SCALE GENOMIC DNA]</scope>
    <source>
        <strain evidence="3">DSM 17447 / CIP 109464 / GPTSA100-9</strain>
    </source>
</reference>
<dbReference type="STRING" id="1094466.KQS_13425"/>
<dbReference type="InterPro" id="IPR007314">
    <property type="entry name" value="Cofac_haem-bd_dom"/>
</dbReference>
<evidence type="ECO:0000259" key="1">
    <source>
        <dbReference type="Pfam" id="PF04187"/>
    </source>
</evidence>
<protein>
    <recommendedName>
        <fullName evidence="1">Haem-binding uptake Tiki superfamily ChaN domain-containing protein</fullName>
    </recommendedName>
</protein>
<gene>
    <name evidence="2" type="ordered locus">KQS_13425</name>
</gene>
<dbReference type="RefSeq" id="WP_014389700.1">
    <property type="nucleotide sequence ID" value="NC_017025.1"/>
</dbReference>
<dbReference type="Gene3D" id="3.40.50.11550">
    <property type="match status" value="2"/>
</dbReference>
<dbReference type="Pfam" id="PF04187">
    <property type="entry name" value="Cofac_haem_bdg"/>
    <property type="match status" value="1"/>
</dbReference>
<dbReference type="Proteomes" id="UP000007599">
    <property type="component" value="Chromosome I"/>
</dbReference>
<dbReference type="EMBL" id="HE774682">
    <property type="protein sequence ID" value="CCG54582.1"/>
    <property type="molecule type" value="Genomic_DNA"/>
</dbReference>
<sequence>MKKLFLTFCLFGAHLIFSQDKMPFKIYDRSGQEVNYSKMLSVAKKNDVVLFGEIHNNSILHWLQLEFVKDLSVKNKLVLGAEMLERDNQDELNAYLAGSINQKKFDSVARLWVNYKTDYKPLVDFAKENKLAFIATNVPRKYASLVYKNDFKVLDTLSGERKNWVAPLPIEYDAELPGYKSMKDMGDGHISETLPKAQALKDATMAYSISQNLKEASVFVHFNGTYHSNNYEGINWYLRKFVPKVKIMTIATVEQENIDLFKKENNNLADFIIVVDSDVTKTH</sequence>
<accession>H8XRZ8</accession>
<name>H8XRZ8_FLAIG</name>
<dbReference type="KEGG" id="fin:KQS_13425"/>
<organism evidence="2 3">
    <name type="scientific">Flavobacterium indicum (strain DSM 17447 / CIP 109464 / GPTSA100-9)</name>
    <dbReference type="NCBI Taxonomy" id="1094466"/>
    <lineage>
        <taxon>Bacteria</taxon>
        <taxon>Pseudomonadati</taxon>
        <taxon>Bacteroidota</taxon>
        <taxon>Flavobacteriia</taxon>
        <taxon>Flavobacteriales</taxon>
        <taxon>Flavobacteriaceae</taxon>
        <taxon>Flavobacterium</taxon>
    </lineage>
</organism>
<dbReference type="eggNOG" id="COG3016">
    <property type="taxonomic scope" value="Bacteria"/>
</dbReference>
<dbReference type="OrthoDB" id="1680202at2"/>
<dbReference type="CDD" id="cd14727">
    <property type="entry name" value="ChanN-like"/>
    <property type="match status" value="1"/>
</dbReference>
<dbReference type="SUPFAM" id="SSF159501">
    <property type="entry name" value="EreA/ChaN-like"/>
    <property type="match status" value="1"/>
</dbReference>
<evidence type="ECO:0000313" key="2">
    <source>
        <dbReference type="EMBL" id="CCG54582.1"/>
    </source>
</evidence>
<keyword evidence="3" id="KW-1185">Reference proteome</keyword>
<reference evidence="3" key="2">
    <citation type="submission" date="2012-03" db="EMBL/GenBank/DDBJ databases">
        <title>Complete genome sequence of Flavobacterium indicum GPTSA100-9T, isolated from warm spring water.</title>
        <authorList>
            <person name="Barbier P."/>
            <person name="Houel A."/>
            <person name="Loux V."/>
            <person name="Poulain J."/>
            <person name="Bernardet J.-F."/>
            <person name="Touchon M."/>
            <person name="Duchaud E."/>
        </authorList>
    </citation>
    <scope>NUCLEOTIDE SEQUENCE [LARGE SCALE GENOMIC DNA]</scope>
    <source>
        <strain evidence="3">DSM 17447 / CIP 109464 / GPTSA100-9</strain>
    </source>
</reference>
<dbReference type="AlphaFoldDB" id="H8XRZ8"/>
<dbReference type="PATRIC" id="fig|1094466.5.peg.2630"/>